<feature type="compositionally biased region" description="Basic and acidic residues" evidence="1">
    <location>
        <begin position="440"/>
        <end position="464"/>
    </location>
</feature>
<organism evidence="3 4">
    <name type="scientific">Halobiforma nitratireducens JCM 10879</name>
    <dbReference type="NCBI Taxonomy" id="1227454"/>
    <lineage>
        <taxon>Archaea</taxon>
        <taxon>Methanobacteriati</taxon>
        <taxon>Methanobacteriota</taxon>
        <taxon>Stenosarchaea group</taxon>
        <taxon>Halobacteria</taxon>
        <taxon>Halobacteriales</taxon>
        <taxon>Natrialbaceae</taxon>
        <taxon>Halobiforma</taxon>
    </lineage>
</organism>
<dbReference type="AlphaFoldDB" id="M0LLA9"/>
<dbReference type="Gene3D" id="3.40.720.10">
    <property type="entry name" value="Alkaline Phosphatase, subunit A"/>
    <property type="match status" value="1"/>
</dbReference>
<dbReference type="PATRIC" id="fig|1227454.3.peg.2990"/>
<dbReference type="InterPro" id="IPR000917">
    <property type="entry name" value="Sulfatase_N"/>
</dbReference>
<dbReference type="Pfam" id="PF00884">
    <property type="entry name" value="Sulfatase"/>
    <property type="match status" value="1"/>
</dbReference>
<sequence>MSDSNGRDLESHDTVENVVLVVLDTARAESIGERTTPTLRRLAKEGVAFENAFAPAPWTLPSHASMFTGTYPSEHGAHGGHPYLEADLRTLPEAFADAGFRTVGVSNNTWLTEEFGFHRGFDELRKGWQYIQSDTDMGAVVRGEDRREKLQAARDRLFDGNPLINAANVLYSEFLQPAGDDGADRSTTWIADWLTSRDSDRPFFLFCNFIEPHVEYDPPREYAEQFLPEGTNYADATGIRQDPRAYDCDQYELSEREFAALRGLYRAELAYVDDQLAALRDALEVADKWEDTLLVVCADHGEHIGERGFFGHQYNLYDTLLNVPLVAHGGPFTGVGSRTDLVQLLDLPMTLLETAGIDDPALRDQGSGRSMLPAVTGADEGDDATVRDAAFAEYVAPQPSIERLEARFGEDEIPEHVRAFDRRLRAVRTSEYKYVQGSDGSERLHRVRSDPAERTDRRDDEPERVRELRARLEERFGPLEGVDAGDDEGVAMEAGTKERLADLGYL</sequence>
<evidence type="ECO:0000313" key="4">
    <source>
        <dbReference type="Proteomes" id="UP000011607"/>
    </source>
</evidence>
<dbReference type="InterPro" id="IPR017850">
    <property type="entry name" value="Alkaline_phosphatase_core_sf"/>
</dbReference>
<dbReference type="OrthoDB" id="102174at2157"/>
<accession>M0LLA9</accession>
<feature type="region of interest" description="Disordered" evidence="1">
    <location>
        <begin position="478"/>
        <end position="506"/>
    </location>
</feature>
<dbReference type="EMBL" id="AOMA01000143">
    <property type="protein sequence ID" value="EMA33229.1"/>
    <property type="molecule type" value="Genomic_DNA"/>
</dbReference>
<evidence type="ECO:0000313" key="3">
    <source>
        <dbReference type="EMBL" id="EMA33229.1"/>
    </source>
</evidence>
<evidence type="ECO:0000259" key="2">
    <source>
        <dbReference type="Pfam" id="PF00884"/>
    </source>
</evidence>
<feature type="compositionally biased region" description="Basic and acidic residues" evidence="1">
    <location>
        <begin position="495"/>
        <end position="506"/>
    </location>
</feature>
<dbReference type="PANTHER" id="PTHR43751">
    <property type="entry name" value="SULFATASE"/>
    <property type="match status" value="1"/>
</dbReference>
<feature type="region of interest" description="Disordered" evidence="1">
    <location>
        <begin position="438"/>
        <end position="464"/>
    </location>
</feature>
<dbReference type="RefSeq" id="WP_006673815.1">
    <property type="nucleotide sequence ID" value="NZ_AOMA01000143.1"/>
</dbReference>
<dbReference type="SUPFAM" id="SSF53649">
    <property type="entry name" value="Alkaline phosphatase-like"/>
    <property type="match status" value="1"/>
</dbReference>
<protein>
    <submittedName>
        <fullName evidence="3">Sulfatase</fullName>
    </submittedName>
</protein>
<dbReference type="CDD" id="cd16148">
    <property type="entry name" value="sulfatase_like"/>
    <property type="match status" value="1"/>
</dbReference>
<dbReference type="eggNOG" id="arCOG02785">
    <property type="taxonomic scope" value="Archaea"/>
</dbReference>
<dbReference type="InterPro" id="IPR052701">
    <property type="entry name" value="GAG_Ulvan_Degrading_Sulfatases"/>
</dbReference>
<dbReference type="STRING" id="1227454.C446_14584"/>
<name>M0LLA9_9EURY</name>
<keyword evidence="4" id="KW-1185">Reference proteome</keyword>
<evidence type="ECO:0000256" key="1">
    <source>
        <dbReference type="SAM" id="MobiDB-lite"/>
    </source>
</evidence>
<reference evidence="3 4" key="1">
    <citation type="journal article" date="2014" name="PLoS Genet.">
        <title>Phylogenetically driven sequencing of extremely halophilic archaea reveals strategies for static and dynamic osmo-response.</title>
        <authorList>
            <person name="Becker E.A."/>
            <person name="Seitzer P.M."/>
            <person name="Tritt A."/>
            <person name="Larsen D."/>
            <person name="Krusor M."/>
            <person name="Yao A.I."/>
            <person name="Wu D."/>
            <person name="Madern D."/>
            <person name="Eisen J.A."/>
            <person name="Darling A.E."/>
            <person name="Facciotti M.T."/>
        </authorList>
    </citation>
    <scope>NUCLEOTIDE SEQUENCE [LARGE SCALE GENOMIC DNA]</scope>
    <source>
        <strain evidence="3 4">JCM 10879</strain>
    </source>
</reference>
<comment type="caution">
    <text evidence="3">The sequence shown here is derived from an EMBL/GenBank/DDBJ whole genome shotgun (WGS) entry which is preliminary data.</text>
</comment>
<dbReference type="PANTHER" id="PTHR43751:SF3">
    <property type="entry name" value="SULFATASE N-TERMINAL DOMAIN-CONTAINING PROTEIN"/>
    <property type="match status" value="1"/>
</dbReference>
<feature type="domain" description="Sulfatase N-terminal" evidence="2">
    <location>
        <begin position="17"/>
        <end position="357"/>
    </location>
</feature>
<gene>
    <name evidence="3" type="ORF">C446_14584</name>
</gene>
<proteinExistence type="predicted"/>
<dbReference type="Proteomes" id="UP000011607">
    <property type="component" value="Unassembled WGS sequence"/>
</dbReference>